<name>A0ABS7CW56_9BACT</name>
<evidence type="ECO:0000313" key="8">
    <source>
        <dbReference type="Proteomes" id="UP000813018"/>
    </source>
</evidence>
<evidence type="ECO:0000256" key="3">
    <source>
        <dbReference type="ARBA" id="ARBA00022989"/>
    </source>
</evidence>
<evidence type="ECO:0000256" key="2">
    <source>
        <dbReference type="ARBA" id="ARBA00022692"/>
    </source>
</evidence>
<organism evidence="7 8">
    <name type="scientific">Pontibacter aydingkolensis</name>
    <dbReference type="NCBI Taxonomy" id="1911536"/>
    <lineage>
        <taxon>Bacteria</taxon>
        <taxon>Pseudomonadati</taxon>
        <taxon>Bacteroidota</taxon>
        <taxon>Cytophagia</taxon>
        <taxon>Cytophagales</taxon>
        <taxon>Hymenobacteraceae</taxon>
        <taxon>Pontibacter</taxon>
    </lineage>
</organism>
<keyword evidence="3 5" id="KW-1133">Transmembrane helix</keyword>
<evidence type="ECO:0000256" key="4">
    <source>
        <dbReference type="ARBA" id="ARBA00023136"/>
    </source>
</evidence>
<evidence type="ECO:0000256" key="1">
    <source>
        <dbReference type="ARBA" id="ARBA00004141"/>
    </source>
</evidence>
<dbReference type="EMBL" id="JAHYXK010000010">
    <property type="protein sequence ID" value="MBW7468055.1"/>
    <property type="molecule type" value="Genomic_DNA"/>
</dbReference>
<comment type="caution">
    <text evidence="7">The sequence shown here is derived from an EMBL/GenBank/DDBJ whole genome shotgun (WGS) entry which is preliminary data.</text>
</comment>
<feature type="transmembrane region" description="Helical" evidence="5">
    <location>
        <begin position="165"/>
        <end position="188"/>
    </location>
</feature>
<dbReference type="InterPro" id="IPR036513">
    <property type="entry name" value="STAS_dom_sf"/>
</dbReference>
<dbReference type="SUPFAM" id="SSF52091">
    <property type="entry name" value="SpoIIaa-like"/>
    <property type="match status" value="1"/>
</dbReference>
<feature type="transmembrane region" description="Helical" evidence="5">
    <location>
        <begin position="113"/>
        <end position="134"/>
    </location>
</feature>
<reference evidence="7 8" key="1">
    <citation type="journal article" date="2016" name="Int. J. Syst. Evol. Microbiol.">
        <title>Pontibacter aydingkolensis sp. nov., isolated from soil of a salt lake.</title>
        <authorList>
            <person name="Osman G."/>
            <person name="Zhang T."/>
            <person name="Lou K."/>
            <person name="Gao Y."/>
            <person name="Chang W."/>
            <person name="Lin Q."/>
            <person name="Yang H.M."/>
            <person name="Huo X.D."/>
            <person name="Wang N."/>
        </authorList>
    </citation>
    <scope>NUCLEOTIDE SEQUENCE [LARGE SCALE GENOMIC DNA]</scope>
    <source>
        <strain evidence="7 8">KACC 19255</strain>
    </source>
</reference>
<proteinExistence type="predicted"/>
<feature type="transmembrane region" description="Helical" evidence="5">
    <location>
        <begin position="90"/>
        <end position="107"/>
    </location>
</feature>
<accession>A0ABS7CW56</accession>
<dbReference type="PANTHER" id="PTHR11814">
    <property type="entry name" value="SULFATE TRANSPORTER"/>
    <property type="match status" value="1"/>
</dbReference>
<feature type="transmembrane region" description="Helical" evidence="5">
    <location>
        <begin position="200"/>
        <end position="217"/>
    </location>
</feature>
<sequence length="522" mass="56226">MNSKRSTNYMATLGKDIPAGLVVFLVALPLCLGISLASGAPLFSGILTGIVGGVIVALLSGSQLSVSGPAAGLTVIVLNGIETLQSFEGFLLAVVLAGFLQLVLGFIKAGVIGLYFPSSVIKGMLAAIGLILILKQIPHFMGADDDFFGEMTFIQPDGRTTFSELFHAFTAINLGALIVGIVSLTILIVWDTAWLKRYKFFKLVPGALIVVVLSIAMNEMFKSMAPGLAISSSHLVSLPVIGSITDMGNELRLPDFSMLTNPQVYVVAITIAIVASLETLLSVEAVDKLDPHKRRTPNNRELKAQGVGNILSGMIGGLPMTAVIVRSSANIAAGGVTKMSAFVHGIFLLLSVLFLANFLNLIPLSALAAVLLVIGFKLTKPSLYKSQLKIGSEQFIPFVVTILAILFTDLLVGICIGLAVGIFYILKANYKSPYFYHKEEQQDREIIRIKLSEHVSFLNKASIVLTLEHMPNNSHVIIDGENSEYIDYDVLEAIQAFRKTAHERNITVEVLNVPEVSVMDMH</sequence>
<evidence type="ECO:0000256" key="5">
    <source>
        <dbReference type="SAM" id="Phobius"/>
    </source>
</evidence>
<comment type="subcellular location">
    <subcellularLocation>
        <location evidence="1">Membrane</location>
        <topology evidence="1">Multi-pass membrane protein</topology>
    </subcellularLocation>
</comment>
<feature type="transmembrane region" description="Helical" evidence="5">
    <location>
        <begin position="395"/>
        <end position="426"/>
    </location>
</feature>
<dbReference type="Proteomes" id="UP000813018">
    <property type="component" value="Unassembled WGS sequence"/>
</dbReference>
<feature type="transmembrane region" description="Helical" evidence="5">
    <location>
        <begin position="264"/>
        <end position="286"/>
    </location>
</feature>
<feature type="transmembrane region" description="Helical" evidence="5">
    <location>
        <begin position="345"/>
        <end position="374"/>
    </location>
</feature>
<dbReference type="InterPro" id="IPR001902">
    <property type="entry name" value="SLC26A/SulP_fam"/>
</dbReference>
<keyword evidence="4 5" id="KW-0472">Membrane</keyword>
<evidence type="ECO:0000259" key="6">
    <source>
        <dbReference type="Pfam" id="PF00916"/>
    </source>
</evidence>
<evidence type="ECO:0000313" key="7">
    <source>
        <dbReference type="EMBL" id="MBW7468055.1"/>
    </source>
</evidence>
<feature type="domain" description="SLC26A/SulP transporter" evidence="6">
    <location>
        <begin position="14"/>
        <end position="390"/>
    </location>
</feature>
<dbReference type="RefSeq" id="WP_219877925.1">
    <property type="nucleotide sequence ID" value="NZ_JAHYXK010000010.1"/>
</dbReference>
<keyword evidence="2 5" id="KW-0812">Transmembrane</keyword>
<protein>
    <submittedName>
        <fullName evidence="7">SulP family inorganic anion transporter</fullName>
    </submittedName>
</protein>
<dbReference type="InterPro" id="IPR011547">
    <property type="entry name" value="SLC26A/SulP_dom"/>
</dbReference>
<feature type="transmembrane region" description="Helical" evidence="5">
    <location>
        <begin position="307"/>
        <end position="325"/>
    </location>
</feature>
<keyword evidence="8" id="KW-1185">Reference proteome</keyword>
<feature type="transmembrane region" description="Helical" evidence="5">
    <location>
        <begin position="49"/>
        <end position="78"/>
    </location>
</feature>
<gene>
    <name evidence="7" type="ORF">K0O23_13350</name>
</gene>
<dbReference type="Pfam" id="PF00916">
    <property type="entry name" value="Sulfate_transp"/>
    <property type="match status" value="1"/>
</dbReference>